<sequence>MNAHTTNLCRVVLSRGKNQGQICYNVNKKCRHKVRYCPYCGTEFTMETSYYRHIKHCEGTEIKKAHRKVLINTKPIVSNKYDVNKYDVNKYDVNKYDLNKYDVNKLIDRISLLEQKLEQLKTRPTTTVHNWNIVLGSNFYKELVQKMGQESAIDYLMEIASEKKHIDLISKLYLEGNDPSDYPVACRDQDHFRYITAEHKIVDDKGGHNISKYVSTGVMDALILAANDTITEQLNNNIDDPHEKLSVIQNHILKLNGMTKEYIINKLAELTNNPNHPFFKVKENTSCP</sequence>
<protein>
    <submittedName>
        <fullName evidence="1">Uncharacterized protein</fullName>
    </submittedName>
</protein>
<reference evidence="1" key="1">
    <citation type="journal article" date="2020" name="Nature">
        <title>Giant virus diversity and host interactions through global metagenomics.</title>
        <authorList>
            <person name="Schulz F."/>
            <person name="Roux S."/>
            <person name="Paez-Espino D."/>
            <person name="Jungbluth S."/>
            <person name="Walsh D.A."/>
            <person name="Denef V.J."/>
            <person name="McMahon K.D."/>
            <person name="Konstantinidis K.T."/>
            <person name="Eloe-Fadrosh E.A."/>
            <person name="Kyrpides N.C."/>
            <person name="Woyke T."/>
        </authorList>
    </citation>
    <scope>NUCLEOTIDE SEQUENCE</scope>
    <source>
        <strain evidence="1">GVMAG-M-3300025860-20</strain>
    </source>
</reference>
<accession>A0A6C0J4K1</accession>
<evidence type="ECO:0000313" key="1">
    <source>
        <dbReference type="EMBL" id="QHU00562.1"/>
    </source>
</evidence>
<dbReference type="AlphaFoldDB" id="A0A6C0J4K1"/>
<proteinExistence type="predicted"/>
<dbReference type="EMBL" id="MN740328">
    <property type="protein sequence ID" value="QHU00562.1"/>
    <property type="molecule type" value="Genomic_DNA"/>
</dbReference>
<organism evidence="1">
    <name type="scientific">viral metagenome</name>
    <dbReference type="NCBI Taxonomy" id="1070528"/>
    <lineage>
        <taxon>unclassified sequences</taxon>
        <taxon>metagenomes</taxon>
        <taxon>organismal metagenomes</taxon>
    </lineage>
</organism>
<name>A0A6C0J4K1_9ZZZZ</name>